<comment type="similarity">
    <text evidence="2">Belongs to the ABC transporter superfamily.</text>
</comment>
<dbReference type="GO" id="GO:0016887">
    <property type="term" value="F:ATP hydrolysis activity"/>
    <property type="evidence" value="ECO:0007669"/>
    <property type="project" value="InterPro"/>
</dbReference>
<keyword evidence="4" id="KW-0547">Nucleotide-binding</keyword>
<dbReference type="PANTHER" id="PTHR43776:SF7">
    <property type="entry name" value="D,D-DIPEPTIDE TRANSPORT ATP-BINDING PROTEIN DDPF-RELATED"/>
    <property type="match status" value="1"/>
</dbReference>
<dbReference type="Proteomes" id="UP000578030">
    <property type="component" value="Unassembled WGS sequence"/>
</dbReference>
<feature type="domain" description="ABC transporter" evidence="7">
    <location>
        <begin position="286"/>
        <end position="532"/>
    </location>
</feature>
<gene>
    <name evidence="8" type="ORF">HLH28_04925</name>
</gene>
<dbReference type="AlphaFoldDB" id="A0A7W4K5V4"/>
<keyword evidence="5 8" id="KW-0067">ATP-binding</keyword>
<accession>A0A7W4K5V4</accession>
<dbReference type="EMBL" id="JABEQM010000003">
    <property type="protein sequence ID" value="MBB2200926.1"/>
    <property type="molecule type" value="Genomic_DNA"/>
</dbReference>
<dbReference type="NCBIfam" id="NF008453">
    <property type="entry name" value="PRK11308.1"/>
    <property type="match status" value="2"/>
</dbReference>
<dbReference type="InterPro" id="IPR003439">
    <property type="entry name" value="ABC_transporter-like_ATP-bd"/>
</dbReference>
<evidence type="ECO:0000313" key="9">
    <source>
        <dbReference type="Proteomes" id="UP000578030"/>
    </source>
</evidence>
<organism evidence="8 9">
    <name type="scientific">Gluconacetobacter tumulisoli</name>
    <dbReference type="NCBI Taxonomy" id="1286189"/>
    <lineage>
        <taxon>Bacteria</taxon>
        <taxon>Pseudomonadati</taxon>
        <taxon>Pseudomonadota</taxon>
        <taxon>Alphaproteobacteria</taxon>
        <taxon>Acetobacterales</taxon>
        <taxon>Acetobacteraceae</taxon>
        <taxon>Gluconacetobacter</taxon>
    </lineage>
</organism>
<feature type="domain" description="ABC transporter" evidence="7">
    <location>
        <begin position="13"/>
        <end position="260"/>
    </location>
</feature>
<dbReference type="InterPro" id="IPR017871">
    <property type="entry name" value="ABC_transporter-like_CS"/>
</dbReference>
<dbReference type="SMART" id="SM00382">
    <property type="entry name" value="AAA"/>
    <property type="match status" value="2"/>
</dbReference>
<dbReference type="GO" id="GO:0015833">
    <property type="term" value="P:peptide transport"/>
    <property type="evidence" value="ECO:0007669"/>
    <property type="project" value="InterPro"/>
</dbReference>
<dbReference type="Gene3D" id="3.40.50.300">
    <property type="entry name" value="P-loop containing nucleotide triphosphate hydrolases"/>
    <property type="match status" value="2"/>
</dbReference>
<dbReference type="InterPro" id="IPR013563">
    <property type="entry name" value="Oligopep_ABC_C"/>
</dbReference>
<feature type="region of interest" description="Disordered" evidence="6">
    <location>
        <begin position="263"/>
        <end position="282"/>
    </location>
</feature>
<dbReference type="SUPFAM" id="SSF52540">
    <property type="entry name" value="P-loop containing nucleoside triphosphate hydrolases"/>
    <property type="match status" value="2"/>
</dbReference>
<dbReference type="GO" id="GO:0055085">
    <property type="term" value="P:transmembrane transport"/>
    <property type="evidence" value="ECO:0007669"/>
    <property type="project" value="UniProtKB-ARBA"/>
</dbReference>
<dbReference type="PANTHER" id="PTHR43776">
    <property type="entry name" value="TRANSPORT ATP-BINDING PROTEIN"/>
    <property type="match status" value="1"/>
</dbReference>
<dbReference type="InterPro" id="IPR027417">
    <property type="entry name" value="P-loop_NTPase"/>
</dbReference>
<dbReference type="Pfam" id="PF08352">
    <property type="entry name" value="oligo_HPY"/>
    <property type="match status" value="2"/>
</dbReference>
<name>A0A7W4K5V4_9PROT</name>
<dbReference type="GO" id="GO:0005524">
    <property type="term" value="F:ATP binding"/>
    <property type="evidence" value="ECO:0007669"/>
    <property type="project" value="UniProtKB-KW"/>
</dbReference>
<sequence>MTVPPRDDATLVVERLSVAFPGRGGDEVAVRDISFTLRPGRVVALVGESGSGKSVTARTLIGLAGPNARISASRLSLGGRDLLSLPPRAWRDLRGRDIGMVLQDALVALDPLRPVGHEIAEALAAHGWGTRDSRRRRVQDLLGQVGIPDPALRARQRSDELSGGLRQRALIASAIAMDPPLLIADEPTTALDPSVQAQILDLLATLRDRGTGLLIISHDLGFVARLADEIVVLRHGGVVEQGDTRRILAHPDHPYTRALLDAAPGRQPRRPAPPATGDRAPPLLTAHGLSITMRGPDHVDRRIVEDVGFALHPGRTLGLIGESGSGKTTTARMVMGFARPDSGDIAFLDAPWVTTGRHPVAERERRARRHAMAMIYQDPLGSFDPRWTVREILSDALTAGGQPGTTHDHAITALLERVRLPAALAGRLPRTLSGGQRQRVAIARAVAVRPAVIVCDEPVSALDVSVQAQVLGLLDELQRDLGVAYLFISHDLGVIRQMCDDVLVMRHGRIVEAGPAGEVLSAPRHPFTRTLVAAADHLSALPPSAPRIGAS</sequence>
<evidence type="ECO:0000256" key="6">
    <source>
        <dbReference type="SAM" id="MobiDB-lite"/>
    </source>
</evidence>
<protein>
    <submittedName>
        <fullName evidence="8">ABC transporter ATP-binding protein</fullName>
    </submittedName>
</protein>
<dbReference type="InterPro" id="IPR050319">
    <property type="entry name" value="ABC_transp_ATP-bind"/>
</dbReference>
<evidence type="ECO:0000256" key="1">
    <source>
        <dbReference type="ARBA" id="ARBA00004417"/>
    </source>
</evidence>
<dbReference type="PROSITE" id="PS50893">
    <property type="entry name" value="ABC_TRANSPORTER_2"/>
    <property type="match status" value="2"/>
</dbReference>
<dbReference type="PROSITE" id="PS00211">
    <property type="entry name" value="ABC_TRANSPORTER_1"/>
    <property type="match status" value="1"/>
</dbReference>
<dbReference type="GO" id="GO:0005886">
    <property type="term" value="C:plasma membrane"/>
    <property type="evidence" value="ECO:0007669"/>
    <property type="project" value="UniProtKB-SubCell"/>
</dbReference>
<dbReference type="InterPro" id="IPR003593">
    <property type="entry name" value="AAA+_ATPase"/>
</dbReference>
<dbReference type="CDD" id="cd03257">
    <property type="entry name" value="ABC_NikE_OppD_transporters"/>
    <property type="match status" value="2"/>
</dbReference>
<keyword evidence="9" id="KW-1185">Reference proteome</keyword>
<evidence type="ECO:0000256" key="4">
    <source>
        <dbReference type="ARBA" id="ARBA00022741"/>
    </source>
</evidence>
<keyword evidence="3" id="KW-0813">Transport</keyword>
<evidence type="ECO:0000256" key="5">
    <source>
        <dbReference type="ARBA" id="ARBA00022840"/>
    </source>
</evidence>
<dbReference type="RefSeq" id="WP_182955354.1">
    <property type="nucleotide sequence ID" value="NZ_JABEQM010000003.1"/>
</dbReference>
<evidence type="ECO:0000256" key="3">
    <source>
        <dbReference type="ARBA" id="ARBA00022448"/>
    </source>
</evidence>
<evidence type="ECO:0000313" key="8">
    <source>
        <dbReference type="EMBL" id="MBB2200926.1"/>
    </source>
</evidence>
<comment type="subcellular location">
    <subcellularLocation>
        <location evidence="1">Cell inner membrane</location>
        <topology evidence="1">Peripheral membrane protein</topology>
    </subcellularLocation>
</comment>
<comment type="caution">
    <text evidence="8">The sequence shown here is derived from an EMBL/GenBank/DDBJ whole genome shotgun (WGS) entry which is preliminary data.</text>
</comment>
<reference evidence="8 9" key="1">
    <citation type="submission" date="2020-04" db="EMBL/GenBank/DDBJ databases">
        <title>Description of novel Gluconacetobacter.</title>
        <authorList>
            <person name="Sombolestani A."/>
        </authorList>
    </citation>
    <scope>NUCLEOTIDE SEQUENCE [LARGE SCALE GENOMIC DNA]</scope>
    <source>
        <strain evidence="8 9">LMG 27802</strain>
    </source>
</reference>
<dbReference type="Pfam" id="PF00005">
    <property type="entry name" value="ABC_tran"/>
    <property type="match status" value="2"/>
</dbReference>
<evidence type="ECO:0000259" key="7">
    <source>
        <dbReference type="PROSITE" id="PS50893"/>
    </source>
</evidence>
<evidence type="ECO:0000256" key="2">
    <source>
        <dbReference type="ARBA" id="ARBA00005417"/>
    </source>
</evidence>
<proteinExistence type="inferred from homology"/>